<evidence type="ECO:0000313" key="2">
    <source>
        <dbReference type="EMBL" id="KAK7262662.1"/>
    </source>
</evidence>
<evidence type="ECO:0000313" key="3">
    <source>
        <dbReference type="Proteomes" id="UP001359559"/>
    </source>
</evidence>
<sequence length="135" mass="16134">MTEDEDEDEDDVPENKWYKDIPNVDGPFNACLEINNKLQQKWVMQGAIKVIDILEDIFLIQFSNLEDYSHTLFEGPWMITNHYLIVEGLWMITNHYLIVQHWRLEFLDGVHIVTMLACRVRIPNLNIELYHKKFL</sequence>
<keyword evidence="3" id="KW-1185">Reference proteome</keyword>
<dbReference type="AlphaFoldDB" id="A0AAN9ESD9"/>
<feature type="domain" description="DUF4283" evidence="1">
    <location>
        <begin position="33"/>
        <end position="87"/>
    </location>
</feature>
<dbReference type="PANTHER" id="PTHR31286:SF99">
    <property type="entry name" value="DUF4283 DOMAIN-CONTAINING PROTEIN"/>
    <property type="match status" value="1"/>
</dbReference>
<reference evidence="2 3" key="1">
    <citation type="submission" date="2024-01" db="EMBL/GenBank/DDBJ databases">
        <title>The genomes of 5 underutilized Papilionoideae crops provide insights into root nodulation and disease resistance.</title>
        <authorList>
            <person name="Yuan L."/>
        </authorList>
    </citation>
    <scope>NUCLEOTIDE SEQUENCE [LARGE SCALE GENOMIC DNA]</scope>
    <source>
        <strain evidence="2">LY-2023</strain>
        <tissue evidence="2">Leaf</tissue>
    </source>
</reference>
<accession>A0AAN9ESD9</accession>
<name>A0AAN9ESD9_CLITE</name>
<dbReference type="InterPro" id="IPR025558">
    <property type="entry name" value="DUF4283"/>
</dbReference>
<gene>
    <name evidence="2" type="ORF">RJT34_30237</name>
</gene>
<comment type="caution">
    <text evidence="2">The sequence shown here is derived from an EMBL/GenBank/DDBJ whole genome shotgun (WGS) entry which is preliminary data.</text>
</comment>
<dbReference type="EMBL" id="JAYKXN010000008">
    <property type="protein sequence ID" value="KAK7262662.1"/>
    <property type="molecule type" value="Genomic_DNA"/>
</dbReference>
<dbReference type="Pfam" id="PF14111">
    <property type="entry name" value="DUF4283"/>
    <property type="match status" value="1"/>
</dbReference>
<dbReference type="Proteomes" id="UP001359559">
    <property type="component" value="Unassembled WGS sequence"/>
</dbReference>
<dbReference type="InterPro" id="IPR040256">
    <property type="entry name" value="At4g02000-like"/>
</dbReference>
<protein>
    <recommendedName>
        <fullName evidence="1">DUF4283 domain-containing protein</fullName>
    </recommendedName>
</protein>
<dbReference type="PANTHER" id="PTHR31286">
    <property type="entry name" value="GLYCINE-RICH CELL WALL STRUCTURAL PROTEIN 1.8-LIKE"/>
    <property type="match status" value="1"/>
</dbReference>
<organism evidence="2 3">
    <name type="scientific">Clitoria ternatea</name>
    <name type="common">Butterfly pea</name>
    <dbReference type="NCBI Taxonomy" id="43366"/>
    <lineage>
        <taxon>Eukaryota</taxon>
        <taxon>Viridiplantae</taxon>
        <taxon>Streptophyta</taxon>
        <taxon>Embryophyta</taxon>
        <taxon>Tracheophyta</taxon>
        <taxon>Spermatophyta</taxon>
        <taxon>Magnoliopsida</taxon>
        <taxon>eudicotyledons</taxon>
        <taxon>Gunneridae</taxon>
        <taxon>Pentapetalae</taxon>
        <taxon>rosids</taxon>
        <taxon>fabids</taxon>
        <taxon>Fabales</taxon>
        <taxon>Fabaceae</taxon>
        <taxon>Papilionoideae</taxon>
        <taxon>50 kb inversion clade</taxon>
        <taxon>NPAAA clade</taxon>
        <taxon>indigoferoid/millettioid clade</taxon>
        <taxon>Phaseoleae</taxon>
        <taxon>Clitoria</taxon>
    </lineage>
</organism>
<proteinExistence type="predicted"/>
<evidence type="ECO:0000259" key="1">
    <source>
        <dbReference type="Pfam" id="PF14111"/>
    </source>
</evidence>